<organism evidence="2 3">
    <name type="scientific">Dactylosporangium siamense</name>
    <dbReference type="NCBI Taxonomy" id="685454"/>
    <lineage>
        <taxon>Bacteria</taxon>
        <taxon>Bacillati</taxon>
        <taxon>Actinomycetota</taxon>
        <taxon>Actinomycetes</taxon>
        <taxon>Micromonosporales</taxon>
        <taxon>Micromonosporaceae</taxon>
        <taxon>Dactylosporangium</taxon>
    </lineage>
</organism>
<comment type="caution">
    <text evidence="2">The sequence shown here is derived from an EMBL/GenBank/DDBJ whole genome shotgun (WGS) entry which is preliminary data.</text>
</comment>
<dbReference type="InterPro" id="IPR032466">
    <property type="entry name" value="Metal_Hydrolase"/>
</dbReference>
<accession>A0A919PHG1</accession>
<dbReference type="PANTHER" id="PTHR43135:SF3">
    <property type="entry name" value="ALPHA-D-RIBOSE 1-METHYLPHOSPHONATE 5-TRIPHOSPHATE DIPHOSPHATASE"/>
    <property type="match status" value="1"/>
</dbReference>
<dbReference type="AlphaFoldDB" id="A0A919PHG1"/>
<dbReference type="InterPro" id="IPR011059">
    <property type="entry name" value="Metal-dep_hydrolase_composite"/>
</dbReference>
<name>A0A919PHG1_9ACTN</name>
<protein>
    <submittedName>
        <fullName evidence="2">Amidohydrolase</fullName>
    </submittedName>
</protein>
<dbReference type="Gene3D" id="3.20.20.140">
    <property type="entry name" value="Metal-dependent hydrolases"/>
    <property type="match status" value="1"/>
</dbReference>
<dbReference type="InterPro" id="IPR006680">
    <property type="entry name" value="Amidohydro-rel"/>
</dbReference>
<dbReference type="SUPFAM" id="SSF51556">
    <property type="entry name" value="Metallo-dependent hydrolases"/>
    <property type="match status" value="1"/>
</dbReference>
<gene>
    <name evidence="2" type="ORF">Dsi01nite_020500</name>
</gene>
<dbReference type="PANTHER" id="PTHR43135">
    <property type="entry name" value="ALPHA-D-RIBOSE 1-METHYLPHOSPHONATE 5-TRIPHOSPHATE DIPHOSPHATASE"/>
    <property type="match status" value="1"/>
</dbReference>
<dbReference type="Gene3D" id="3.40.50.10910">
    <property type="entry name" value="Amidohydrolase"/>
    <property type="match status" value="1"/>
</dbReference>
<dbReference type="SUPFAM" id="SSF51338">
    <property type="entry name" value="Composite domain of metallo-dependent hydrolases"/>
    <property type="match status" value="1"/>
</dbReference>
<evidence type="ECO:0000259" key="1">
    <source>
        <dbReference type="Pfam" id="PF01979"/>
    </source>
</evidence>
<dbReference type="Pfam" id="PF01979">
    <property type="entry name" value="Amidohydro_1"/>
    <property type="match status" value="1"/>
</dbReference>
<feature type="domain" description="Amidohydrolase-related" evidence="1">
    <location>
        <begin position="350"/>
        <end position="440"/>
    </location>
</feature>
<dbReference type="Proteomes" id="UP000660611">
    <property type="component" value="Unassembled WGS sequence"/>
</dbReference>
<dbReference type="EMBL" id="BONQ01000029">
    <property type="protein sequence ID" value="GIG44009.1"/>
    <property type="molecule type" value="Genomic_DNA"/>
</dbReference>
<evidence type="ECO:0000313" key="2">
    <source>
        <dbReference type="EMBL" id="GIG44009.1"/>
    </source>
</evidence>
<dbReference type="Gene3D" id="3.30.110.90">
    <property type="entry name" value="Amidohydrolase"/>
    <property type="match status" value="1"/>
</dbReference>
<dbReference type="InterPro" id="IPR051781">
    <property type="entry name" value="Metallo-dep_Hydrolase"/>
</dbReference>
<dbReference type="RefSeq" id="WP_203845855.1">
    <property type="nucleotide sequence ID" value="NZ_BAAAVW010000006.1"/>
</dbReference>
<evidence type="ECO:0000313" key="3">
    <source>
        <dbReference type="Proteomes" id="UP000660611"/>
    </source>
</evidence>
<proteinExistence type="predicted"/>
<sequence length="470" mass="49392">MTALLLRHAVVVDTRDGSLRPGTDVLTAGGTITAVGADLDAPRDATVVDATGRYVVPGYNDMHAHPLGVVSGGLAPTLELMLAHGITGYRQMPGDLPLLRARAVGELRFPAASPALLAMPGPLLTTLNTGTAEQATAAVAEQVAAGADFVKSAAMTGERFFDAQAEALRLGVPIVGHLPSGIDVLRASRLGMKSIEHFGAGLGVMPCCSTDGHDISLDLSQRRQRKLPAVRLPFMDAVIAAIVRRVVLNPVLLNKAADIDILDHAVRTFSPSHARALAEQFAADGTWHVPTLIRQKTSKLCDDPGFAADPDLRYMTPATRKTWTGVVKRFAKFTPAQRAVLAASHRIECDLARVFDTAGVRMLAGTDSSGAVWVVPGAALHDEIDLLAGAGIAPLRLLQMLTLNAAEFLDATDTMGTVAPGRNADLVLLDADPVTDAAHLHGITGVVRAGTYYPAERLAAMKDRVAGAVP</sequence>
<keyword evidence="3" id="KW-1185">Reference proteome</keyword>
<dbReference type="Gene3D" id="2.30.40.10">
    <property type="entry name" value="Urease, subunit C, domain 1"/>
    <property type="match status" value="2"/>
</dbReference>
<dbReference type="GO" id="GO:0016810">
    <property type="term" value="F:hydrolase activity, acting on carbon-nitrogen (but not peptide) bonds"/>
    <property type="evidence" value="ECO:0007669"/>
    <property type="project" value="InterPro"/>
</dbReference>
<reference evidence="2" key="1">
    <citation type="submission" date="2021-01" db="EMBL/GenBank/DDBJ databases">
        <title>Whole genome shotgun sequence of Dactylosporangium siamense NBRC 106093.</title>
        <authorList>
            <person name="Komaki H."/>
            <person name="Tamura T."/>
        </authorList>
    </citation>
    <scope>NUCLEOTIDE SEQUENCE</scope>
    <source>
        <strain evidence="2">NBRC 106093</strain>
    </source>
</reference>